<accession>A0ABQ1TV80</accession>
<feature type="transmembrane region" description="Helical" evidence="1">
    <location>
        <begin position="110"/>
        <end position="129"/>
    </location>
</feature>
<gene>
    <name evidence="2" type="ORF">GCM10011383_14620</name>
</gene>
<reference evidence="3" key="1">
    <citation type="journal article" date="2019" name="Int. J. Syst. Evol. Microbiol.">
        <title>The Global Catalogue of Microorganisms (GCM) 10K type strain sequencing project: providing services to taxonomists for standard genome sequencing and annotation.</title>
        <authorList>
            <consortium name="The Broad Institute Genomics Platform"/>
            <consortium name="The Broad Institute Genome Sequencing Center for Infectious Disease"/>
            <person name="Wu L."/>
            <person name="Ma J."/>
        </authorList>
    </citation>
    <scope>NUCLEOTIDE SEQUENCE [LARGE SCALE GENOMIC DNA]</scope>
    <source>
        <strain evidence="3">CGMCC 1.15197</strain>
    </source>
</reference>
<protein>
    <recommendedName>
        <fullName evidence="4">Glycosyltransferase RgtA/B/C/D-like domain-containing protein</fullName>
    </recommendedName>
</protein>
<evidence type="ECO:0008006" key="4">
    <source>
        <dbReference type="Google" id="ProtNLM"/>
    </source>
</evidence>
<comment type="caution">
    <text evidence="2">The sequence shown here is derived from an EMBL/GenBank/DDBJ whole genome shotgun (WGS) entry which is preliminary data.</text>
</comment>
<dbReference type="RefSeq" id="WP_188812613.1">
    <property type="nucleotide sequence ID" value="NZ_BMHT01000002.1"/>
</dbReference>
<feature type="transmembrane region" description="Helical" evidence="1">
    <location>
        <begin position="285"/>
        <end position="301"/>
    </location>
</feature>
<feature type="transmembrane region" description="Helical" evidence="1">
    <location>
        <begin position="136"/>
        <end position="155"/>
    </location>
</feature>
<feature type="transmembrane region" description="Helical" evidence="1">
    <location>
        <begin position="255"/>
        <end position="273"/>
    </location>
</feature>
<feature type="transmembrane region" description="Helical" evidence="1">
    <location>
        <begin position="83"/>
        <end position="104"/>
    </location>
</feature>
<feature type="transmembrane region" description="Helical" evidence="1">
    <location>
        <begin position="12"/>
        <end position="32"/>
    </location>
</feature>
<feature type="transmembrane region" description="Helical" evidence="1">
    <location>
        <begin position="337"/>
        <end position="357"/>
    </location>
</feature>
<keyword evidence="1" id="KW-0812">Transmembrane</keyword>
<feature type="transmembrane region" description="Helical" evidence="1">
    <location>
        <begin position="313"/>
        <end position="330"/>
    </location>
</feature>
<organism evidence="2 3">
    <name type="scientific">Hymenobacter cavernae</name>
    <dbReference type="NCBI Taxonomy" id="2044852"/>
    <lineage>
        <taxon>Bacteria</taxon>
        <taxon>Pseudomonadati</taxon>
        <taxon>Bacteroidota</taxon>
        <taxon>Cytophagia</taxon>
        <taxon>Cytophagales</taxon>
        <taxon>Hymenobacteraceae</taxon>
        <taxon>Hymenobacter</taxon>
    </lineage>
</organism>
<proteinExistence type="predicted"/>
<feature type="transmembrane region" description="Helical" evidence="1">
    <location>
        <begin position="197"/>
        <end position="214"/>
    </location>
</feature>
<feature type="transmembrane region" description="Helical" evidence="1">
    <location>
        <begin position="161"/>
        <end position="185"/>
    </location>
</feature>
<evidence type="ECO:0000256" key="1">
    <source>
        <dbReference type="SAM" id="Phobius"/>
    </source>
</evidence>
<evidence type="ECO:0000313" key="3">
    <source>
        <dbReference type="Proteomes" id="UP000632273"/>
    </source>
</evidence>
<name>A0ABQ1TV80_9BACT</name>
<sequence length="604" mass="69621">MFLPKRYASAQLTWTGIFCFLVLLVLAGHFYLERIAYLDLSLHVFDFLKKDSFCIQNNRFVAAVTQVWPLLGLRSGLPLDTVLRLYSLAFIGYYFAVFLISAYVFKNEHVALVVPLLFTLLISNTFYWAQSEFPQALAMLLLYYAGVARLSPLPYNWRTLLLIPLIPVCIYGHPLLLLPFFFLWGYDYLLNRRFTDWLYYLTLGIALFSYWLRVHNIAADSYEGQRLNLWDNLVQFYPNYFSLASNTELLLLCRTRYYMLPILLVIITGFYIWRKPVGWGWRLAWLWAFVVGYAEIVAITHPDNTDVTYLENLYLPLGLFVAVPLAMELLPTVGMRWYRLATGVLVVVFCSRLFAIWQAHTPFTKYVNWLESTIAYTRQFPEHKFIIDQANLDPYHQRSESWASPFESLLLSARYSPDSVQHVFVTNEVPVLVARSTQPNAISTPWGGTTGYADLPWQYIRLQPSNYRNLNTPPPADTTALSSYITERQTAKLAFVALSAPLRANKVRLLTLQITSPAGKVLNSGLQTPYPTMLTYRYFSSGNWPQAADIRSTPLELDIVGNWTQDMSIVGPHEPGKYLLEVVLTSQNYRDWPVRLRVPVEVKP</sequence>
<keyword evidence="1" id="KW-0472">Membrane</keyword>
<keyword evidence="1" id="KW-1133">Transmembrane helix</keyword>
<keyword evidence="3" id="KW-1185">Reference proteome</keyword>
<dbReference type="Proteomes" id="UP000632273">
    <property type="component" value="Unassembled WGS sequence"/>
</dbReference>
<dbReference type="EMBL" id="BMHT01000002">
    <property type="protein sequence ID" value="GGF04587.1"/>
    <property type="molecule type" value="Genomic_DNA"/>
</dbReference>
<evidence type="ECO:0000313" key="2">
    <source>
        <dbReference type="EMBL" id="GGF04587.1"/>
    </source>
</evidence>